<feature type="chain" id="PRO_5035824821" evidence="1">
    <location>
        <begin position="25"/>
        <end position="658"/>
    </location>
</feature>
<gene>
    <name evidence="3" type="ORF">J5U18_08325</name>
</gene>
<dbReference type="Gene3D" id="1.10.390.10">
    <property type="entry name" value="Neutral Protease Domain 2"/>
    <property type="match status" value="1"/>
</dbReference>
<dbReference type="GO" id="GO:0008270">
    <property type="term" value="F:zinc ion binding"/>
    <property type="evidence" value="ECO:0007669"/>
    <property type="project" value="InterPro"/>
</dbReference>
<dbReference type="Proteomes" id="UP000679691">
    <property type="component" value="Unassembled WGS sequence"/>
</dbReference>
<organism evidence="3 4">
    <name type="scientific">Rhinopithecimicrobium faecis</name>
    <dbReference type="NCBI Taxonomy" id="2820698"/>
    <lineage>
        <taxon>Bacteria</taxon>
        <taxon>Pseudomonadati</taxon>
        <taxon>Bacteroidota</taxon>
        <taxon>Sphingobacteriia</taxon>
        <taxon>Sphingobacteriales</taxon>
        <taxon>Sphingobacteriaceae</taxon>
        <taxon>Rhinopithecimicrobium</taxon>
    </lineage>
</organism>
<reference evidence="3" key="1">
    <citation type="submission" date="2021-03" db="EMBL/GenBank/DDBJ databases">
        <authorList>
            <person name="Lu T."/>
            <person name="Wang Q."/>
            <person name="Han X."/>
        </authorList>
    </citation>
    <scope>NUCLEOTIDE SEQUENCE</scope>
    <source>
        <strain evidence="3">WQ 2009</strain>
    </source>
</reference>
<accession>A0A8T4HBB8</accession>
<feature type="signal peptide" evidence="1">
    <location>
        <begin position="1"/>
        <end position="24"/>
    </location>
</feature>
<dbReference type="EMBL" id="JAGKSB010000008">
    <property type="protein sequence ID" value="MBP3943565.1"/>
    <property type="molecule type" value="Genomic_DNA"/>
</dbReference>
<dbReference type="InterPro" id="IPR014782">
    <property type="entry name" value="Peptidase_M1_dom"/>
</dbReference>
<proteinExistence type="predicted"/>
<dbReference type="CDD" id="cd09604">
    <property type="entry name" value="M1_APN_like"/>
    <property type="match status" value="1"/>
</dbReference>
<dbReference type="SUPFAM" id="SSF55486">
    <property type="entry name" value="Metalloproteases ('zincins'), catalytic domain"/>
    <property type="match status" value="1"/>
</dbReference>
<dbReference type="Pfam" id="PF01433">
    <property type="entry name" value="Peptidase_M1"/>
    <property type="match status" value="1"/>
</dbReference>
<keyword evidence="4" id="KW-1185">Reference proteome</keyword>
<evidence type="ECO:0000313" key="4">
    <source>
        <dbReference type="Proteomes" id="UP000679691"/>
    </source>
</evidence>
<sequence>MIRKPYLLTALSLLLIANLSPLQAQENSIKATHNSIYNYTEAFSPQFYTSTASVYRTASGKPGEQYWQNRANYQIKASLNDQTNQIDGTVRIEYINNSPDALDYVWIQLDQNLFKKDSRGQQATPLTASRYGDAKSEFDGGYSIQRVADEHGAAANYQINDTRMKVKLAKPLSPKGGTLVLNIAYNYSIPTYGADRTGILKTENGPIYSIAQWFPRMAVYDDIRGWNTLPYTGPGEFYLDYGDYQVEITAPANHLVVMGAALLNPKEVFTDQQYNRYLQAQQSDTTVLIRAPKEVAAAQSRPSKKTLTWKYALKNSRDIAWASSKAFVLDGAKIALPSGATALALSAYPAEVYGNNAWERSTEYTKASIEHYSEKWFEYPYPAAVNVASNVGGMEYPGISFCGSTAKAAGLWGVTDHEFGHNWFPMIVGSNERVHGWMDEGFNSFINEISTEAFNKGEYHRPIGDQNNMAGSLFNPKLEPIMSTPQSMQERHIGALVYYKPAYGLKLLRDEIIGKERFDEAFRQYIADWAYKHPSPTDFFRSIENGTGEDLSWFWRGWFLNNWSLDQAISQVSYIDNNPQQGAVIEIENLQRLPMPVTVEATTLSGKKHRVKLPVEIWQRARSWKFKLATTEELSAVTLDPDHVFPDINPANNIWIKK</sequence>
<name>A0A8T4HBB8_9SPHI</name>
<dbReference type="AlphaFoldDB" id="A0A8T4HBB8"/>
<dbReference type="RefSeq" id="WP_353547062.1">
    <property type="nucleotide sequence ID" value="NZ_JAGKSB010000008.1"/>
</dbReference>
<evidence type="ECO:0000313" key="3">
    <source>
        <dbReference type="EMBL" id="MBP3943565.1"/>
    </source>
</evidence>
<evidence type="ECO:0000256" key="1">
    <source>
        <dbReference type="SAM" id="SignalP"/>
    </source>
</evidence>
<feature type="domain" description="Peptidase M1 membrane alanine aminopeptidase" evidence="2">
    <location>
        <begin position="364"/>
        <end position="558"/>
    </location>
</feature>
<evidence type="ECO:0000259" key="2">
    <source>
        <dbReference type="Pfam" id="PF01433"/>
    </source>
</evidence>
<dbReference type="InterPro" id="IPR027268">
    <property type="entry name" value="Peptidase_M4/M1_CTD_sf"/>
</dbReference>
<comment type="caution">
    <text evidence="3">The sequence shown here is derived from an EMBL/GenBank/DDBJ whole genome shotgun (WGS) entry which is preliminary data.</text>
</comment>
<dbReference type="GO" id="GO:0008237">
    <property type="term" value="F:metallopeptidase activity"/>
    <property type="evidence" value="ECO:0007669"/>
    <property type="project" value="InterPro"/>
</dbReference>
<protein>
    <submittedName>
        <fullName evidence="3">M1 family metallopeptidase</fullName>
    </submittedName>
</protein>
<keyword evidence="1" id="KW-0732">Signal</keyword>